<accession>A0AAD7DCM4</accession>
<evidence type="ECO:0000313" key="2">
    <source>
        <dbReference type="Proteomes" id="UP001221757"/>
    </source>
</evidence>
<organism evidence="1 2">
    <name type="scientific">Mycena rosella</name>
    <name type="common">Pink bonnet</name>
    <name type="synonym">Agaricus rosellus</name>
    <dbReference type="NCBI Taxonomy" id="1033263"/>
    <lineage>
        <taxon>Eukaryota</taxon>
        <taxon>Fungi</taxon>
        <taxon>Dikarya</taxon>
        <taxon>Basidiomycota</taxon>
        <taxon>Agaricomycotina</taxon>
        <taxon>Agaricomycetes</taxon>
        <taxon>Agaricomycetidae</taxon>
        <taxon>Agaricales</taxon>
        <taxon>Marasmiineae</taxon>
        <taxon>Mycenaceae</taxon>
        <taxon>Mycena</taxon>
    </lineage>
</organism>
<reference evidence="1" key="1">
    <citation type="submission" date="2023-03" db="EMBL/GenBank/DDBJ databases">
        <title>Massive genome expansion in bonnet fungi (Mycena s.s.) driven by repeated elements and novel gene families across ecological guilds.</title>
        <authorList>
            <consortium name="Lawrence Berkeley National Laboratory"/>
            <person name="Harder C.B."/>
            <person name="Miyauchi S."/>
            <person name="Viragh M."/>
            <person name="Kuo A."/>
            <person name="Thoen E."/>
            <person name="Andreopoulos B."/>
            <person name="Lu D."/>
            <person name="Skrede I."/>
            <person name="Drula E."/>
            <person name="Henrissat B."/>
            <person name="Morin E."/>
            <person name="Kohler A."/>
            <person name="Barry K."/>
            <person name="LaButti K."/>
            <person name="Morin E."/>
            <person name="Salamov A."/>
            <person name="Lipzen A."/>
            <person name="Mereny Z."/>
            <person name="Hegedus B."/>
            <person name="Baldrian P."/>
            <person name="Stursova M."/>
            <person name="Weitz H."/>
            <person name="Taylor A."/>
            <person name="Grigoriev I.V."/>
            <person name="Nagy L.G."/>
            <person name="Martin F."/>
            <person name="Kauserud H."/>
        </authorList>
    </citation>
    <scope>NUCLEOTIDE SEQUENCE</scope>
    <source>
        <strain evidence="1">CBHHK067</strain>
    </source>
</reference>
<protein>
    <submittedName>
        <fullName evidence="1">Uncharacterized protein</fullName>
    </submittedName>
</protein>
<sequence>MSCEAPDRLGCLATRLREKLNLYDRVIRGREYHHRRFYGGGDRRHIDYISHLVSWRSETESALMAANERHDEISGIAYPDSEDRDSEEVAAILAWELSPISEVPPVEDLYADPFEEEQNHERSLLIDKLFAFRKAALLHDADTRAQFLDYMERLVILAIRERSGMRALLGAGTLDVEAFLGQDIITLDELKQIYVAVHFMSPQTVLRAINDAFRSAEDAHEIVLGRRIYKDPSEGEICLAAWELFEDVTPCRHCALQGAHRLEDWTRIEKLATLSLRFLSWQADIVLSKFGSVQVRDLFFRTPNLNFGSVRAFLRT</sequence>
<name>A0AAD7DCM4_MYCRO</name>
<comment type="caution">
    <text evidence="1">The sequence shown here is derived from an EMBL/GenBank/DDBJ whole genome shotgun (WGS) entry which is preliminary data.</text>
</comment>
<proteinExistence type="predicted"/>
<gene>
    <name evidence="1" type="ORF">B0H17DRAFT_1332228</name>
</gene>
<dbReference type="Proteomes" id="UP001221757">
    <property type="component" value="Unassembled WGS sequence"/>
</dbReference>
<dbReference type="AlphaFoldDB" id="A0AAD7DCM4"/>
<keyword evidence="2" id="KW-1185">Reference proteome</keyword>
<evidence type="ECO:0000313" key="1">
    <source>
        <dbReference type="EMBL" id="KAJ7688160.1"/>
    </source>
</evidence>
<dbReference type="EMBL" id="JARKIE010000081">
    <property type="protein sequence ID" value="KAJ7688160.1"/>
    <property type="molecule type" value="Genomic_DNA"/>
</dbReference>